<proteinExistence type="predicted"/>
<reference evidence="3 4" key="1">
    <citation type="submission" date="2022-11" db="EMBL/GenBank/DDBJ databases">
        <title>Draft genome sequence of Saccharopolyspora sp. WRP15-2 isolated from rhizosphere soils of wild rice in Thailand.</title>
        <authorList>
            <person name="Duangmal K."/>
            <person name="Kammanee S."/>
            <person name="Muangham S."/>
        </authorList>
    </citation>
    <scope>NUCLEOTIDE SEQUENCE [LARGE SCALE GENOMIC DNA]</scope>
    <source>
        <strain evidence="3 4">WRP15-2</strain>
    </source>
</reference>
<dbReference type="PANTHER" id="PTHR33542">
    <property type="entry name" value="SIROHYDROCHLORIN FERROCHELATASE, CHLOROPLASTIC"/>
    <property type="match status" value="1"/>
</dbReference>
<evidence type="ECO:0000256" key="1">
    <source>
        <dbReference type="ARBA" id="ARBA00022723"/>
    </source>
</evidence>
<protein>
    <submittedName>
        <fullName evidence="3">Sirohydrochlorin chelatase</fullName>
    </submittedName>
</protein>
<dbReference type="RefSeq" id="WP_270951682.1">
    <property type="nucleotide sequence ID" value="NZ_JAQGLA010000052.1"/>
</dbReference>
<dbReference type="CDD" id="cd03416">
    <property type="entry name" value="CbiX_SirB_N"/>
    <property type="match status" value="1"/>
</dbReference>
<name>A0ABT4V5T4_9PSEU</name>
<evidence type="ECO:0000256" key="2">
    <source>
        <dbReference type="ARBA" id="ARBA00023239"/>
    </source>
</evidence>
<dbReference type="Gene3D" id="3.40.50.1400">
    <property type="match status" value="2"/>
</dbReference>
<dbReference type="InterPro" id="IPR050963">
    <property type="entry name" value="Sirohydro_Cobaltochel/CbiX"/>
</dbReference>
<keyword evidence="1" id="KW-0479">Metal-binding</keyword>
<dbReference type="SUPFAM" id="SSF53800">
    <property type="entry name" value="Chelatase"/>
    <property type="match status" value="1"/>
</dbReference>
<accession>A0ABT4V5T4</accession>
<evidence type="ECO:0000313" key="4">
    <source>
        <dbReference type="Proteomes" id="UP001210380"/>
    </source>
</evidence>
<dbReference type="InterPro" id="IPR002762">
    <property type="entry name" value="CbiX-like"/>
</dbReference>
<sequence>MRATVNPPLLLVAHGTRDPAGPRVVERLAAAAAERLDVPVHVGYVDVIGPTAVEVLRDLDGPVVVLPAFLASGYHVRTDLPAQIAASDRTGVVVCRALGPAPELVEAMRERLITAGWQPGARIAFSAAGSSDEHALADVRAAAQLLGRRCGQWLTPSYVTTAAPATAEVCGPADFIAPYLLAPGLFHRRLAELPVAGVAQPIGDHPAVVELITRRYRQARRQALAA</sequence>
<dbReference type="Pfam" id="PF01903">
    <property type="entry name" value="CbiX"/>
    <property type="match status" value="1"/>
</dbReference>
<keyword evidence="4" id="KW-1185">Reference proteome</keyword>
<comment type="caution">
    <text evidence="3">The sequence shown here is derived from an EMBL/GenBank/DDBJ whole genome shotgun (WGS) entry which is preliminary data.</text>
</comment>
<evidence type="ECO:0000313" key="3">
    <source>
        <dbReference type="EMBL" id="MDA3628764.1"/>
    </source>
</evidence>
<gene>
    <name evidence="3" type="ORF">OU415_25250</name>
</gene>
<dbReference type="Proteomes" id="UP001210380">
    <property type="component" value="Unassembled WGS sequence"/>
</dbReference>
<dbReference type="EMBL" id="JAQGLA010000052">
    <property type="protein sequence ID" value="MDA3628764.1"/>
    <property type="molecule type" value="Genomic_DNA"/>
</dbReference>
<dbReference type="PANTHER" id="PTHR33542:SF5">
    <property type="entry name" value="FERROCHELATASE CHE1"/>
    <property type="match status" value="1"/>
</dbReference>
<keyword evidence="2" id="KW-0456">Lyase</keyword>
<organism evidence="3 4">
    <name type="scientific">Saccharopolyspora oryzae</name>
    <dbReference type="NCBI Taxonomy" id="2997343"/>
    <lineage>
        <taxon>Bacteria</taxon>
        <taxon>Bacillati</taxon>
        <taxon>Actinomycetota</taxon>
        <taxon>Actinomycetes</taxon>
        <taxon>Pseudonocardiales</taxon>
        <taxon>Pseudonocardiaceae</taxon>
        <taxon>Saccharopolyspora</taxon>
    </lineage>
</organism>